<evidence type="ECO:0000256" key="5">
    <source>
        <dbReference type="ARBA" id="ARBA00022989"/>
    </source>
</evidence>
<feature type="transmembrane region" description="Helical" evidence="7">
    <location>
        <begin position="67"/>
        <end position="87"/>
    </location>
</feature>
<evidence type="ECO:0000313" key="11">
    <source>
        <dbReference type="Proteomes" id="UP000645217"/>
    </source>
</evidence>
<sequence>MRFGIGTPSEQSHPIRVCLEQALRLVLTIPRIYLVSYCALTITAALLPIAAAWVTKEIIDQLSSRQPFAHALLPVSLAVIGLALAVLPQLSQYARFQLEEQVSLVAQSDLFRAVNSLAGLSRFEDPKFLDHLRLAQQSGGKTPSDVVSGAVGATRGVLTVVGFLGTLMVLSPVMTICVLTSIIPAVLLEMSLSGRRAQMLWTTGPAERREFFYRSLLSSAKAAKEIRIYDIGDHLRERMTAERRQIISAKRALQRREVFSQTSLAGLSALIGGVGLLWAVNASLSHELSIGDLTMFVAALGAIQSSIPAIVREIARTQNSLLLFGHFLTVIEAAPSEQPRAASLTTAPPLKERIVFDDVWFRYGDDQPWVLRGVNLEIPVGTTTALVGANGAGKSTLVKLACRLYEPTRGRVLWDGVDVRDIPVEQLRRRIRVVFQDYMEYDLTARENIEIGDLLLSGDQHALESTSRLVGLHDAILDLPDGYDTLLSRIFFSESEKTDTKTGIALSGGQWQRLALARALYKPQPDLLLMDEPSSGLDARAEHEILQNIGRHRLGMTNVIISHRLGGTRNSHQIVVLEGGVISEAGDHEQLMAQDGTYAQLFRIQAEAYGGTWPAVEVDH</sequence>
<feature type="transmembrane region" description="Helical" evidence="7">
    <location>
        <begin position="163"/>
        <end position="188"/>
    </location>
</feature>
<dbReference type="InterPro" id="IPR003439">
    <property type="entry name" value="ABC_transporter-like_ATP-bd"/>
</dbReference>
<dbReference type="AlphaFoldDB" id="A0A917R167"/>
<organism evidence="10 11">
    <name type="scientific">Sphaerisporangium melleum</name>
    <dbReference type="NCBI Taxonomy" id="321316"/>
    <lineage>
        <taxon>Bacteria</taxon>
        <taxon>Bacillati</taxon>
        <taxon>Actinomycetota</taxon>
        <taxon>Actinomycetes</taxon>
        <taxon>Streptosporangiales</taxon>
        <taxon>Streptosporangiaceae</taxon>
        <taxon>Sphaerisporangium</taxon>
    </lineage>
</organism>
<dbReference type="InterPro" id="IPR027417">
    <property type="entry name" value="P-loop_NTPase"/>
</dbReference>
<evidence type="ECO:0000256" key="6">
    <source>
        <dbReference type="ARBA" id="ARBA00023136"/>
    </source>
</evidence>
<dbReference type="EMBL" id="BMNT01000013">
    <property type="protein sequence ID" value="GGK82983.1"/>
    <property type="molecule type" value="Genomic_DNA"/>
</dbReference>
<dbReference type="PROSITE" id="PS00211">
    <property type="entry name" value="ABC_TRANSPORTER_1"/>
    <property type="match status" value="1"/>
</dbReference>
<proteinExistence type="predicted"/>
<dbReference type="PROSITE" id="PS50929">
    <property type="entry name" value="ABC_TM1F"/>
    <property type="match status" value="1"/>
</dbReference>
<gene>
    <name evidence="10" type="ORF">GCM10007964_26930</name>
</gene>
<feature type="domain" description="ABC transporter" evidence="8">
    <location>
        <begin position="354"/>
        <end position="604"/>
    </location>
</feature>
<dbReference type="GO" id="GO:0016887">
    <property type="term" value="F:ATP hydrolysis activity"/>
    <property type="evidence" value="ECO:0007669"/>
    <property type="project" value="InterPro"/>
</dbReference>
<reference evidence="10" key="2">
    <citation type="submission" date="2020-09" db="EMBL/GenBank/DDBJ databases">
        <authorList>
            <person name="Sun Q."/>
            <person name="Ohkuma M."/>
        </authorList>
    </citation>
    <scope>NUCLEOTIDE SEQUENCE</scope>
    <source>
        <strain evidence="10">JCM 13064</strain>
    </source>
</reference>
<dbReference type="Proteomes" id="UP000645217">
    <property type="component" value="Unassembled WGS sequence"/>
</dbReference>
<evidence type="ECO:0000256" key="1">
    <source>
        <dbReference type="ARBA" id="ARBA00004651"/>
    </source>
</evidence>
<evidence type="ECO:0000259" key="9">
    <source>
        <dbReference type="PROSITE" id="PS50929"/>
    </source>
</evidence>
<protein>
    <submittedName>
        <fullName evidence="10">Multidrug ABC transporter permease</fullName>
    </submittedName>
</protein>
<dbReference type="GO" id="GO:0005524">
    <property type="term" value="F:ATP binding"/>
    <property type="evidence" value="ECO:0007669"/>
    <property type="project" value="UniProtKB-KW"/>
</dbReference>
<dbReference type="PANTHER" id="PTHR43394:SF1">
    <property type="entry name" value="ATP-BINDING CASSETTE SUB-FAMILY B MEMBER 10, MITOCHONDRIAL"/>
    <property type="match status" value="1"/>
</dbReference>
<dbReference type="SUPFAM" id="SSF90123">
    <property type="entry name" value="ABC transporter transmembrane region"/>
    <property type="match status" value="1"/>
</dbReference>
<dbReference type="RefSeq" id="WP_203968027.1">
    <property type="nucleotide sequence ID" value="NZ_BMNT01000013.1"/>
</dbReference>
<evidence type="ECO:0000313" key="10">
    <source>
        <dbReference type="EMBL" id="GGK82983.1"/>
    </source>
</evidence>
<dbReference type="GO" id="GO:0015421">
    <property type="term" value="F:ABC-type oligopeptide transporter activity"/>
    <property type="evidence" value="ECO:0007669"/>
    <property type="project" value="TreeGrafter"/>
</dbReference>
<evidence type="ECO:0000256" key="3">
    <source>
        <dbReference type="ARBA" id="ARBA00022741"/>
    </source>
</evidence>
<keyword evidence="2 7" id="KW-0812">Transmembrane</keyword>
<evidence type="ECO:0000256" key="7">
    <source>
        <dbReference type="SAM" id="Phobius"/>
    </source>
</evidence>
<dbReference type="PANTHER" id="PTHR43394">
    <property type="entry name" value="ATP-DEPENDENT PERMEASE MDL1, MITOCHONDRIAL"/>
    <property type="match status" value="1"/>
</dbReference>
<reference evidence="10" key="1">
    <citation type="journal article" date="2014" name="Int. J. Syst. Evol. Microbiol.">
        <title>Complete genome sequence of Corynebacterium casei LMG S-19264T (=DSM 44701T), isolated from a smear-ripened cheese.</title>
        <authorList>
            <consortium name="US DOE Joint Genome Institute (JGI-PGF)"/>
            <person name="Walter F."/>
            <person name="Albersmeier A."/>
            <person name="Kalinowski J."/>
            <person name="Ruckert C."/>
        </authorList>
    </citation>
    <scope>NUCLEOTIDE SEQUENCE</scope>
    <source>
        <strain evidence="10">JCM 13064</strain>
    </source>
</reference>
<dbReference type="Gene3D" id="1.20.1560.10">
    <property type="entry name" value="ABC transporter type 1, transmembrane domain"/>
    <property type="match status" value="1"/>
</dbReference>
<feature type="domain" description="ABC transmembrane type-1" evidence="9">
    <location>
        <begin position="39"/>
        <end position="319"/>
    </location>
</feature>
<keyword evidence="5 7" id="KW-1133">Transmembrane helix</keyword>
<dbReference type="GO" id="GO:0005886">
    <property type="term" value="C:plasma membrane"/>
    <property type="evidence" value="ECO:0007669"/>
    <property type="project" value="UniProtKB-SubCell"/>
</dbReference>
<dbReference type="PROSITE" id="PS50893">
    <property type="entry name" value="ABC_TRANSPORTER_2"/>
    <property type="match status" value="1"/>
</dbReference>
<evidence type="ECO:0000256" key="4">
    <source>
        <dbReference type="ARBA" id="ARBA00022840"/>
    </source>
</evidence>
<dbReference type="InterPro" id="IPR036640">
    <property type="entry name" value="ABC1_TM_sf"/>
</dbReference>
<name>A0A917R167_9ACTN</name>
<dbReference type="Gene3D" id="3.40.50.300">
    <property type="entry name" value="P-loop containing nucleotide triphosphate hydrolases"/>
    <property type="match status" value="1"/>
</dbReference>
<keyword evidence="11" id="KW-1185">Reference proteome</keyword>
<dbReference type="SMART" id="SM00382">
    <property type="entry name" value="AAA"/>
    <property type="match status" value="1"/>
</dbReference>
<comment type="caution">
    <text evidence="10">The sequence shown here is derived from an EMBL/GenBank/DDBJ whole genome shotgun (WGS) entry which is preliminary data.</text>
</comment>
<evidence type="ECO:0000256" key="2">
    <source>
        <dbReference type="ARBA" id="ARBA00022692"/>
    </source>
</evidence>
<dbReference type="SUPFAM" id="SSF52540">
    <property type="entry name" value="P-loop containing nucleoside triphosphate hydrolases"/>
    <property type="match status" value="1"/>
</dbReference>
<dbReference type="InterPro" id="IPR039421">
    <property type="entry name" value="Type_1_exporter"/>
</dbReference>
<dbReference type="InterPro" id="IPR017871">
    <property type="entry name" value="ABC_transporter-like_CS"/>
</dbReference>
<evidence type="ECO:0000259" key="8">
    <source>
        <dbReference type="PROSITE" id="PS50893"/>
    </source>
</evidence>
<dbReference type="InterPro" id="IPR003593">
    <property type="entry name" value="AAA+_ATPase"/>
</dbReference>
<feature type="transmembrane region" description="Helical" evidence="7">
    <location>
        <begin position="32"/>
        <end position="55"/>
    </location>
</feature>
<keyword evidence="6 7" id="KW-0472">Membrane</keyword>
<keyword evidence="3" id="KW-0547">Nucleotide-binding</keyword>
<comment type="subcellular location">
    <subcellularLocation>
        <location evidence="1">Cell membrane</location>
        <topology evidence="1">Multi-pass membrane protein</topology>
    </subcellularLocation>
</comment>
<keyword evidence="4" id="KW-0067">ATP-binding</keyword>
<dbReference type="Pfam" id="PF00005">
    <property type="entry name" value="ABC_tran"/>
    <property type="match status" value="1"/>
</dbReference>
<dbReference type="InterPro" id="IPR011527">
    <property type="entry name" value="ABC1_TM_dom"/>
</dbReference>
<accession>A0A917R167</accession>
<feature type="transmembrane region" description="Helical" evidence="7">
    <location>
        <begin position="258"/>
        <end position="281"/>
    </location>
</feature>